<dbReference type="Pfam" id="PF06916">
    <property type="entry name" value="FAM210A-B_dom"/>
    <property type="match status" value="1"/>
</dbReference>
<proteinExistence type="predicted"/>
<dbReference type="InterPro" id="IPR009688">
    <property type="entry name" value="FAM210A/B-like_dom"/>
</dbReference>
<evidence type="ECO:0000256" key="2">
    <source>
        <dbReference type="SAM" id="Phobius"/>
    </source>
</evidence>
<evidence type="ECO:0000313" key="5">
    <source>
        <dbReference type="Proteomes" id="UP001316803"/>
    </source>
</evidence>
<feature type="transmembrane region" description="Helical" evidence="2">
    <location>
        <begin position="98"/>
        <end position="121"/>
    </location>
</feature>
<evidence type="ECO:0000256" key="1">
    <source>
        <dbReference type="SAM" id="MobiDB-lite"/>
    </source>
</evidence>
<feature type="region of interest" description="Disordered" evidence="1">
    <location>
        <begin position="53"/>
        <end position="79"/>
    </location>
</feature>
<dbReference type="EMBL" id="JAKLMC020000004">
    <property type="protein sequence ID" value="KAK5956542.1"/>
    <property type="molecule type" value="Genomic_DNA"/>
</dbReference>
<evidence type="ECO:0000259" key="3">
    <source>
        <dbReference type="Pfam" id="PF06916"/>
    </source>
</evidence>
<protein>
    <submittedName>
        <fullName evidence="4">DUF1279 super</fullName>
    </submittedName>
</protein>
<accession>A0AAN8IQZ5</accession>
<evidence type="ECO:0000313" key="4">
    <source>
        <dbReference type="EMBL" id="KAK5956542.1"/>
    </source>
</evidence>
<keyword evidence="5" id="KW-1185">Reference proteome</keyword>
<dbReference type="InterPro" id="IPR045866">
    <property type="entry name" value="FAM210A/B-like"/>
</dbReference>
<comment type="caution">
    <text evidence="4">The sequence shown here is derived from an EMBL/GenBank/DDBJ whole genome shotgun (WGS) entry which is preliminary data.</text>
</comment>
<reference evidence="4 5" key="1">
    <citation type="submission" date="2022-12" db="EMBL/GenBank/DDBJ databases">
        <title>Genomic features and morphological characterization of a novel Knufia sp. strain isolated from spacecraft assembly facility.</title>
        <authorList>
            <person name="Teixeira M."/>
            <person name="Chander A.M."/>
            <person name="Stajich J.E."/>
            <person name="Venkateswaran K."/>
        </authorList>
    </citation>
    <scope>NUCLEOTIDE SEQUENCE [LARGE SCALE GENOMIC DNA]</scope>
    <source>
        <strain evidence="4 5">FJI-L2-BK-P2</strain>
    </source>
</reference>
<dbReference type="PANTHER" id="PTHR21377">
    <property type="entry name" value="PROTEIN FAM210B, MITOCHONDRIAL"/>
    <property type="match status" value="1"/>
</dbReference>
<gene>
    <name evidence="4" type="primary">NAT2</name>
    <name evidence="4" type="ORF">OHC33_002027</name>
</gene>
<dbReference type="PANTHER" id="PTHR21377:SF0">
    <property type="entry name" value="PROTEIN FAM210B, MITOCHONDRIAL"/>
    <property type="match status" value="1"/>
</dbReference>
<dbReference type="AlphaFoldDB" id="A0AAN8IQZ5"/>
<organism evidence="4 5">
    <name type="scientific">Knufia fluminis</name>
    <dbReference type="NCBI Taxonomy" id="191047"/>
    <lineage>
        <taxon>Eukaryota</taxon>
        <taxon>Fungi</taxon>
        <taxon>Dikarya</taxon>
        <taxon>Ascomycota</taxon>
        <taxon>Pezizomycotina</taxon>
        <taxon>Eurotiomycetes</taxon>
        <taxon>Chaetothyriomycetidae</taxon>
        <taxon>Chaetothyriales</taxon>
        <taxon>Trichomeriaceae</taxon>
        <taxon>Knufia</taxon>
    </lineage>
</organism>
<name>A0AAN8IQZ5_9EURO</name>
<feature type="domain" description="DUF1279" evidence="3">
    <location>
        <begin position="89"/>
        <end position="232"/>
    </location>
</feature>
<feature type="compositionally biased region" description="Basic and acidic residues" evidence="1">
    <location>
        <begin position="69"/>
        <end position="79"/>
    </location>
</feature>
<feature type="compositionally biased region" description="Polar residues" evidence="1">
    <location>
        <begin position="56"/>
        <end position="65"/>
    </location>
</feature>
<sequence>MEALQSASRASMRQLLRAQAIRQQLRTQTQPTFRTRPTLSAPTRIRCIHSQPKRPLSSQFTSKTQRTTRRFESTDAIDSKPDSQLSLSQRLKKLSREYGWAAFYVYLGLTALDFPFCFLAVKMIGTDTVGHWEHVIVGYVKGLLQWPISGPVQDAVNDAVDKVDQAINVQDEGKRLLEEDNQTAAVDDHGYKEAEKANSGNDASIWTQLALAYAIHKSFIFIRVPLTAAVTPKVVKTLRGWGWNIGRPTRKGMSKSKGSGDAGVNTKGSKVKPDD</sequence>
<dbReference type="Proteomes" id="UP001316803">
    <property type="component" value="Unassembled WGS sequence"/>
</dbReference>
<keyword evidence="2" id="KW-0812">Transmembrane</keyword>
<keyword evidence="2" id="KW-1133">Transmembrane helix</keyword>
<dbReference type="GO" id="GO:0005739">
    <property type="term" value="C:mitochondrion"/>
    <property type="evidence" value="ECO:0007669"/>
    <property type="project" value="TreeGrafter"/>
</dbReference>
<feature type="region of interest" description="Disordered" evidence="1">
    <location>
        <begin position="246"/>
        <end position="275"/>
    </location>
</feature>
<keyword evidence="2" id="KW-0472">Membrane</keyword>